<keyword evidence="2" id="KW-1185">Reference proteome</keyword>
<name>S9Q6F8_9RHOB</name>
<gene>
    <name evidence="1" type="ORF">thalar_02685</name>
</gene>
<dbReference type="HOGENOM" id="CLU_2770939_0_0_5"/>
<reference evidence="2" key="1">
    <citation type="journal article" date="2013" name="Stand. Genomic Sci.">
        <title>Genome sequence of the Litoreibacter arenae type strain (DSM 19593(T)), a member of the Roseobacter clade isolated from sea sand.</title>
        <authorList>
            <person name="Riedel T."/>
            <person name="Fiebig A."/>
            <person name="Petersen J."/>
            <person name="Gronow S."/>
            <person name="Kyrpides N.C."/>
            <person name="Goker M."/>
            <person name="Klenk H.P."/>
        </authorList>
    </citation>
    <scope>NUCLEOTIDE SEQUENCE [LARGE SCALE GENOMIC DNA]</scope>
    <source>
        <strain evidence="2">DSM 19593</strain>
    </source>
</reference>
<protein>
    <submittedName>
        <fullName evidence="1">Uncharacterized protein</fullName>
    </submittedName>
</protein>
<accession>S9Q6F8</accession>
<sequence>MGAAAVNRGVETHGSALLVIKGNVAGILWGCKGENPVRRKHRFRAAKALHAARDSDTPQPLFRKEVTFI</sequence>
<evidence type="ECO:0000313" key="1">
    <source>
        <dbReference type="EMBL" id="EPX76966.1"/>
    </source>
</evidence>
<dbReference type="EMBL" id="AONI01000015">
    <property type="protein sequence ID" value="EPX76966.1"/>
    <property type="molecule type" value="Genomic_DNA"/>
</dbReference>
<organism evidence="1 2">
    <name type="scientific">Litoreibacter arenae DSM 19593</name>
    <dbReference type="NCBI Taxonomy" id="1123360"/>
    <lineage>
        <taxon>Bacteria</taxon>
        <taxon>Pseudomonadati</taxon>
        <taxon>Pseudomonadota</taxon>
        <taxon>Alphaproteobacteria</taxon>
        <taxon>Rhodobacterales</taxon>
        <taxon>Roseobacteraceae</taxon>
        <taxon>Litoreibacter</taxon>
    </lineage>
</organism>
<comment type="caution">
    <text evidence="1">The sequence shown here is derived from an EMBL/GenBank/DDBJ whole genome shotgun (WGS) entry which is preliminary data.</text>
</comment>
<dbReference type="STRING" id="1123360.thalar_02685"/>
<dbReference type="AlphaFoldDB" id="S9Q6F8"/>
<evidence type="ECO:0000313" key="2">
    <source>
        <dbReference type="Proteomes" id="UP000015351"/>
    </source>
</evidence>
<dbReference type="Proteomes" id="UP000015351">
    <property type="component" value="Unassembled WGS sequence"/>
</dbReference>
<proteinExistence type="predicted"/>